<keyword evidence="5" id="KW-0460">Magnesium</keyword>
<comment type="caution">
    <text evidence="7">The sequence shown here is derived from an EMBL/GenBank/DDBJ whole genome shotgun (WGS) entry which is preliminary data.</text>
</comment>
<dbReference type="RefSeq" id="WP_237445820.1">
    <property type="nucleotide sequence ID" value="NZ_CAKLPX010000004.1"/>
</dbReference>
<dbReference type="PANTHER" id="PTHR43250:SF2">
    <property type="entry name" value="EXODEOXYRIBONUCLEASE III"/>
    <property type="match status" value="1"/>
</dbReference>
<protein>
    <submittedName>
        <fullName evidence="7">Exodeoxyribonuclease</fullName>
        <ecNumber evidence="7">3.1.11.2</ecNumber>
    </submittedName>
</protein>
<dbReference type="PROSITE" id="PS51435">
    <property type="entry name" value="AP_NUCLEASE_F1_4"/>
    <property type="match status" value="1"/>
</dbReference>
<dbReference type="PANTHER" id="PTHR43250">
    <property type="entry name" value="EXODEOXYRIBONUCLEASE III"/>
    <property type="match status" value="1"/>
</dbReference>
<evidence type="ECO:0000313" key="7">
    <source>
        <dbReference type="EMBL" id="CAH0993141.1"/>
    </source>
</evidence>
<sequence length="257" mass="29477">MRIISFCADGIKQATSNGFFDWVVDQDADIICIQDLRCQEYDLTDNVFFPEGYYGYFFDSPDGINGVAIYVREIPKAIMTGLGFGESDIQARYMQADYDNISIGCILAPDTADGNPQAVENKEVFFEQLGGHLNKIRNKRREFVICGNWQIAHHESDLQDPDGNQDSSGFLPTERQWMDNLYDRLGYVDAFRTVNSDDDEFTWWPNGNRQENGWRTDLQIISNGLRSTVEYGVAYKKKEFSNHAPVIMDYDYEINPS</sequence>
<proteinExistence type="inferred from homology"/>
<dbReference type="EC" id="3.1.11.2" evidence="7"/>
<evidence type="ECO:0000256" key="4">
    <source>
        <dbReference type="ARBA" id="ARBA00022801"/>
    </source>
</evidence>
<evidence type="ECO:0000256" key="1">
    <source>
        <dbReference type="ARBA" id="ARBA00001946"/>
    </source>
</evidence>
<evidence type="ECO:0000256" key="3">
    <source>
        <dbReference type="ARBA" id="ARBA00022723"/>
    </source>
</evidence>
<dbReference type="NCBIfam" id="TIGR00633">
    <property type="entry name" value="xth"/>
    <property type="match status" value="1"/>
</dbReference>
<name>A0ABN8EL48_9GAMM</name>
<reference evidence="7" key="1">
    <citation type="submission" date="2021-12" db="EMBL/GenBank/DDBJ databases">
        <authorList>
            <person name="Rodrigo-Torres L."/>
            <person name="Arahal R. D."/>
            <person name="Lucena T."/>
        </authorList>
    </citation>
    <scope>NUCLEOTIDE SEQUENCE</scope>
    <source>
        <strain evidence="7">CECT 8267</strain>
    </source>
</reference>
<evidence type="ECO:0000259" key="6">
    <source>
        <dbReference type="Pfam" id="PF03372"/>
    </source>
</evidence>
<dbReference type="GO" id="GO:0008311">
    <property type="term" value="F:double-stranded DNA 3'-5' DNA exonuclease activity"/>
    <property type="evidence" value="ECO:0007669"/>
    <property type="project" value="UniProtKB-EC"/>
</dbReference>
<feature type="domain" description="Endonuclease/exonuclease/phosphatase" evidence="6">
    <location>
        <begin position="17"/>
        <end position="228"/>
    </location>
</feature>
<comment type="cofactor">
    <cofactor evidence="1">
        <name>Mg(2+)</name>
        <dbReference type="ChEBI" id="CHEBI:18420"/>
    </cofactor>
</comment>
<dbReference type="Gene3D" id="3.60.10.10">
    <property type="entry name" value="Endonuclease/exonuclease/phosphatase"/>
    <property type="match status" value="1"/>
</dbReference>
<dbReference type="SUPFAM" id="SSF56219">
    <property type="entry name" value="DNase I-like"/>
    <property type="match status" value="1"/>
</dbReference>
<evidence type="ECO:0000256" key="2">
    <source>
        <dbReference type="ARBA" id="ARBA00007092"/>
    </source>
</evidence>
<comment type="similarity">
    <text evidence="2">Belongs to the DNA repair enzymes AP/ExoA family.</text>
</comment>
<evidence type="ECO:0000256" key="5">
    <source>
        <dbReference type="ARBA" id="ARBA00022842"/>
    </source>
</evidence>
<organism evidence="7 8">
    <name type="scientific">Sinobacterium norvegicum</name>
    <dbReference type="NCBI Taxonomy" id="1641715"/>
    <lineage>
        <taxon>Bacteria</taxon>
        <taxon>Pseudomonadati</taxon>
        <taxon>Pseudomonadota</taxon>
        <taxon>Gammaproteobacteria</taxon>
        <taxon>Cellvibrionales</taxon>
        <taxon>Spongiibacteraceae</taxon>
        <taxon>Sinobacterium</taxon>
    </lineage>
</organism>
<dbReference type="InterPro" id="IPR004808">
    <property type="entry name" value="AP_endonuc_1"/>
</dbReference>
<dbReference type="Proteomes" id="UP000838100">
    <property type="component" value="Unassembled WGS sequence"/>
</dbReference>
<keyword evidence="3" id="KW-0479">Metal-binding</keyword>
<dbReference type="InterPro" id="IPR005135">
    <property type="entry name" value="Endo/exonuclease/phosphatase"/>
</dbReference>
<dbReference type="EMBL" id="CAKLPX010000004">
    <property type="protein sequence ID" value="CAH0993141.1"/>
    <property type="molecule type" value="Genomic_DNA"/>
</dbReference>
<accession>A0ABN8EL48</accession>
<dbReference type="Pfam" id="PF03372">
    <property type="entry name" value="Exo_endo_phos"/>
    <property type="match status" value="1"/>
</dbReference>
<evidence type="ECO:0000313" key="8">
    <source>
        <dbReference type="Proteomes" id="UP000838100"/>
    </source>
</evidence>
<dbReference type="InterPro" id="IPR037493">
    <property type="entry name" value="ExoIII-like"/>
</dbReference>
<keyword evidence="4 7" id="KW-0378">Hydrolase</keyword>
<gene>
    <name evidence="7" type="primary">exoA_2</name>
    <name evidence="7" type="ORF">SIN8267_03280</name>
</gene>
<keyword evidence="8" id="KW-1185">Reference proteome</keyword>
<dbReference type="InterPro" id="IPR036691">
    <property type="entry name" value="Endo/exonu/phosph_ase_sf"/>
</dbReference>